<dbReference type="AlphaFoldDB" id="A0A4R3ML24"/>
<dbReference type="RefSeq" id="WP_132252317.1">
    <property type="nucleotide sequence ID" value="NZ_SMAL01000005.1"/>
</dbReference>
<dbReference type="EMBL" id="SMAL01000005">
    <property type="protein sequence ID" value="TCT14666.1"/>
    <property type="molecule type" value="Genomic_DNA"/>
</dbReference>
<feature type="transmembrane region" description="Helical" evidence="1">
    <location>
        <begin position="52"/>
        <end position="77"/>
    </location>
</feature>
<keyword evidence="1" id="KW-0472">Membrane</keyword>
<comment type="caution">
    <text evidence="2">The sequence shown here is derived from an EMBL/GenBank/DDBJ whole genome shotgun (WGS) entry which is preliminary data.</text>
</comment>
<dbReference type="OrthoDB" id="1766220at2"/>
<feature type="transmembrane region" description="Helical" evidence="1">
    <location>
        <begin position="251"/>
        <end position="272"/>
    </location>
</feature>
<keyword evidence="1" id="KW-1133">Transmembrane helix</keyword>
<keyword evidence="3" id="KW-1185">Reference proteome</keyword>
<evidence type="ECO:0000313" key="2">
    <source>
        <dbReference type="EMBL" id="TCT14666.1"/>
    </source>
</evidence>
<accession>A0A4R3ML24</accession>
<sequence>MLTKLLEIREILIIYFKRFEKQILTFLKFILILMILTKMNEALGYATVLNRGLVNIALSIVLTLLPGKWVIFILGLLVTTHIAFASIEAALIVGVLLIALYFMYISLFPKMGYFILAVPLLFSSNLIYGVPIFAGLFFTPITIIPITFGIIMHYFALSIDSIIRLHSDDWVEMPSVIMAMYKEIVNTVFSDREMLFTIIVFAIIVVATYIISRLSINYVWYITIGAVSLLNIILFIIGNLTLNLNLSVGGIIWRSILAAFILVIIQFFKCIIDYNRTEKIQYEDDDYYYYVKAIPKIKISTPERKIKRIK</sequence>
<gene>
    <name evidence="2" type="ORF">EDC18_105148</name>
</gene>
<dbReference type="Proteomes" id="UP000294902">
    <property type="component" value="Unassembled WGS sequence"/>
</dbReference>
<evidence type="ECO:0000313" key="3">
    <source>
        <dbReference type="Proteomes" id="UP000294902"/>
    </source>
</evidence>
<feature type="transmembrane region" description="Helical" evidence="1">
    <location>
        <begin position="84"/>
        <end position="105"/>
    </location>
</feature>
<keyword evidence="1" id="KW-0812">Transmembrane</keyword>
<feature type="transmembrane region" description="Helical" evidence="1">
    <location>
        <begin position="194"/>
        <end position="211"/>
    </location>
</feature>
<evidence type="ECO:0000256" key="1">
    <source>
        <dbReference type="SAM" id="Phobius"/>
    </source>
</evidence>
<reference evidence="2 3" key="1">
    <citation type="submission" date="2019-03" db="EMBL/GenBank/DDBJ databases">
        <title>Genomic Encyclopedia of Type Strains, Phase IV (KMG-IV): sequencing the most valuable type-strain genomes for metagenomic binning, comparative biology and taxonomic classification.</title>
        <authorList>
            <person name="Goeker M."/>
        </authorList>
    </citation>
    <scope>NUCLEOTIDE SEQUENCE [LARGE SCALE GENOMIC DNA]</scope>
    <source>
        <strain evidence="2 3">DSM 24629</strain>
    </source>
</reference>
<protein>
    <submittedName>
        <fullName evidence="2">Uncharacterized protein</fullName>
    </submittedName>
</protein>
<proteinExistence type="predicted"/>
<feature type="transmembrane region" description="Helical" evidence="1">
    <location>
        <begin position="111"/>
        <end position="128"/>
    </location>
</feature>
<organism evidence="2 3">
    <name type="scientific">Natranaerovirga pectinivora</name>
    <dbReference type="NCBI Taxonomy" id="682400"/>
    <lineage>
        <taxon>Bacteria</taxon>
        <taxon>Bacillati</taxon>
        <taxon>Bacillota</taxon>
        <taxon>Clostridia</taxon>
        <taxon>Lachnospirales</taxon>
        <taxon>Natranaerovirgaceae</taxon>
        <taxon>Natranaerovirga</taxon>
    </lineage>
</organism>
<feature type="transmembrane region" description="Helical" evidence="1">
    <location>
        <begin position="21"/>
        <end position="40"/>
    </location>
</feature>
<name>A0A4R3ML24_9FIRM</name>
<feature type="transmembrane region" description="Helical" evidence="1">
    <location>
        <begin position="218"/>
        <end position="239"/>
    </location>
</feature>
<feature type="transmembrane region" description="Helical" evidence="1">
    <location>
        <begin position="135"/>
        <end position="156"/>
    </location>
</feature>